<evidence type="ECO:0000313" key="6">
    <source>
        <dbReference type="Proteomes" id="UP001597461"/>
    </source>
</evidence>
<dbReference type="SMART" id="SM00342">
    <property type="entry name" value="HTH_ARAC"/>
    <property type="match status" value="1"/>
</dbReference>
<dbReference type="PROSITE" id="PS01124">
    <property type="entry name" value="HTH_ARAC_FAMILY_2"/>
    <property type="match status" value="1"/>
</dbReference>
<keyword evidence="6" id="KW-1185">Reference proteome</keyword>
<dbReference type="RefSeq" id="WP_379077355.1">
    <property type="nucleotide sequence ID" value="NZ_JBHULL010000007.1"/>
</dbReference>
<proteinExistence type="predicted"/>
<keyword evidence="3" id="KW-0804">Transcription</keyword>
<sequence>MGKNTGMLPYYTEINDFLASIPWPERTTNPDFYCLRLTPIEGGQMPVYRPPFKRSFYFFALLFNSGEIKVEYGEQTIQDPESYLVFHSPNLVYSFAHNNALEGYVVYFKPDAFSFFKPGFHRQFKLFDPHRTNLFKFDHKMFRQLAPHFESVFTAYEHSEKDAHLEARLKLLGLLCHLQNCALESKQKEERNSRPELLMRDFLQLIENNYIHKRSIKEYADLLAVTPNYLSRSVKQVSGRNALAFITERLVSEAKLLVRYTDMEISTIAYQLDFSDPANFGKFFKKHTRFSPSAFRNQHKGLN</sequence>
<organism evidence="5 6">
    <name type="scientific">Pedobacter vanadiisoli</name>
    <dbReference type="NCBI Taxonomy" id="1761975"/>
    <lineage>
        <taxon>Bacteria</taxon>
        <taxon>Pseudomonadati</taxon>
        <taxon>Bacteroidota</taxon>
        <taxon>Sphingobacteriia</taxon>
        <taxon>Sphingobacteriales</taxon>
        <taxon>Sphingobacteriaceae</taxon>
        <taxon>Pedobacter</taxon>
    </lineage>
</organism>
<dbReference type="Gene3D" id="1.10.10.60">
    <property type="entry name" value="Homeodomain-like"/>
    <property type="match status" value="1"/>
</dbReference>
<dbReference type="InterPro" id="IPR018060">
    <property type="entry name" value="HTH_AraC"/>
</dbReference>
<accession>A0ABW5MI65</accession>
<dbReference type="PANTHER" id="PTHR43280">
    <property type="entry name" value="ARAC-FAMILY TRANSCRIPTIONAL REGULATOR"/>
    <property type="match status" value="1"/>
</dbReference>
<comment type="caution">
    <text evidence="5">The sequence shown here is derived from an EMBL/GenBank/DDBJ whole genome shotgun (WGS) entry which is preliminary data.</text>
</comment>
<evidence type="ECO:0000313" key="5">
    <source>
        <dbReference type="EMBL" id="MFD2582433.1"/>
    </source>
</evidence>
<dbReference type="InterPro" id="IPR009057">
    <property type="entry name" value="Homeodomain-like_sf"/>
</dbReference>
<evidence type="ECO:0000256" key="3">
    <source>
        <dbReference type="ARBA" id="ARBA00023163"/>
    </source>
</evidence>
<keyword evidence="1" id="KW-0805">Transcription regulation</keyword>
<reference evidence="6" key="1">
    <citation type="journal article" date="2019" name="Int. J. Syst. Evol. Microbiol.">
        <title>The Global Catalogue of Microorganisms (GCM) 10K type strain sequencing project: providing services to taxonomists for standard genome sequencing and annotation.</title>
        <authorList>
            <consortium name="The Broad Institute Genomics Platform"/>
            <consortium name="The Broad Institute Genome Sequencing Center for Infectious Disease"/>
            <person name="Wu L."/>
            <person name="Ma J."/>
        </authorList>
    </citation>
    <scope>NUCLEOTIDE SEQUENCE [LARGE SCALE GENOMIC DNA]</scope>
    <source>
        <strain evidence="6">KCTC 42866</strain>
    </source>
</reference>
<evidence type="ECO:0000259" key="4">
    <source>
        <dbReference type="PROSITE" id="PS01124"/>
    </source>
</evidence>
<keyword evidence="2" id="KW-0238">DNA-binding</keyword>
<dbReference type="PANTHER" id="PTHR43280:SF32">
    <property type="entry name" value="TRANSCRIPTIONAL REGULATORY PROTEIN"/>
    <property type="match status" value="1"/>
</dbReference>
<evidence type="ECO:0000256" key="1">
    <source>
        <dbReference type="ARBA" id="ARBA00023015"/>
    </source>
</evidence>
<protein>
    <submittedName>
        <fullName evidence="5">Helix-turn-helix domain-containing protein</fullName>
    </submittedName>
</protein>
<name>A0ABW5MI65_9SPHI</name>
<dbReference type="SUPFAM" id="SSF46689">
    <property type="entry name" value="Homeodomain-like"/>
    <property type="match status" value="1"/>
</dbReference>
<dbReference type="Pfam" id="PF12833">
    <property type="entry name" value="HTH_18"/>
    <property type="match status" value="1"/>
</dbReference>
<dbReference type="Proteomes" id="UP001597461">
    <property type="component" value="Unassembled WGS sequence"/>
</dbReference>
<gene>
    <name evidence="5" type="ORF">ACFSR6_08030</name>
</gene>
<dbReference type="EMBL" id="JBHULL010000007">
    <property type="protein sequence ID" value="MFD2582433.1"/>
    <property type="molecule type" value="Genomic_DNA"/>
</dbReference>
<feature type="domain" description="HTH araC/xylS-type" evidence="4">
    <location>
        <begin position="200"/>
        <end position="298"/>
    </location>
</feature>
<evidence type="ECO:0000256" key="2">
    <source>
        <dbReference type="ARBA" id="ARBA00023125"/>
    </source>
</evidence>